<sequence>MSILDQLDANRSEMTQLSAVPGVALAKVTNIQDPDKLDRVRCQLLTKNPEVKETNWAWVMSFMGGKGYGATFFPDVGDVVVLGFLGGDLHSPVVLGSVWTKEAAGPYHYQDGKNEIRSIRTPSGAELLLDDAKDKEKISITTKKGSRLVLDDGGETLTFADKDGKNGITVALKNGEITIQAEKKITLKAGSNAAVVLDGTGGKVSAEGKTKLELKGAQIGMEASGQCEIKASGQLTLQASGLANLKGSMVKIN</sequence>
<dbReference type="SUPFAM" id="SSF69349">
    <property type="entry name" value="Phage fibre proteins"/>
    <property type="match status" value="1"/>
</dbReference>
<protein>
    <submittedName>
        <fullName evidence="2">Uncharacterized protein conserved in bacteria</fullName>
    </submittedName>
</protein>
<dbReference type="Gene3D" id="2.40.50.230">
    <property type="entry name" value="Gp5 N-terminal domain"/>
    <property type="match status" value="1"/>
</dbReference>
<dbReference type="Proteomes" id="UP000095765">
    <property type="component" value="Unassembled WGS sequence"/>
</dbReference>
<evidence type="ECO:0000313" key="3">
    <source>
        <dbReference type="Proteomes" id="UP000095765"/>
    </source>
</evidence>
<dbReference type="InterPro" id="IPR006531">
    <property type="entry name" value="Gp5/Vgr_OB"/>
</dbReference>
<evidence type="ECO:0000259" key="1">
    <source>
        <dbReference type="Pfam" id="PF04717"/>
    </source>
</evidence>
<dbReference type="InterPro" id="IPR037026">
    <property type="entry name" value="Vgr_OB-fold_dom_sf"/>
</dbReference>
<dbReference type="RefSeq" id="WP_055243675.1">
    <property type="nucleotide sequence ID" value="NZ_CABIWA010000002.1"/>
</dbReference>
<feature type="domain" description="Gp5/Type VI secretion system Vgr protein OB-fold" evidence="1">
    <location>
        <begin position="26"/>
        <end position="99"/>
    </location>
</feature>
<organism evidence="2 3">
    <name type="scientific">Anaerotruncus colihominis</name>
    <dbReference type="NCBI Taxonomy" id="169435"/>
    <lineage>
        <taxon>Bacteria</taxon>
        <taxon>Bacillati</taxon>
        <taxon>Bacillota</taxon>
        <taxon>Clostridia</taxon>
        <taxon>Eubacteriales</taxon>
        <taxon>Oscillospiraceae</taxon>
        <taxon>Anaerotruncus</taxon>
    </lineage>
</organism>
<accession>A0A174LDR4</accession>
<dbReference type="AlphaFoldDB" id="A0A174LDR4"/>
<dbReference type="OrthoDB" id="9762420at2"/>
<evidence type="ECO:0000313" key="2">
    <source>
        <dbReference type="EMBL" id="CUP20826.1"/>
    </source>
</evidence>
<dbReference type="EMBL" id="CZBE01000001">
    <property type="protein sequence ID" value="CUP20826.1"/>
    <property type="molecule type" value="Genomic_DNA"/>
</dbReference>
<dbReference type="Pfam" id="PF04717">
    <property type="entry name" value="Phage_base_V"/>
    <property type="match status" value="1"/>
</dbReference>
<reference evidence="2 3" key="1">
    <citation type="submission" date="2015-09" db="EMBL/GenBank/DDBJ databases">
        <authorList>
            <consortium name="Pathogen Informatics"/>
        </authorList>
    </citation>
    <scope>NUCLEOTIDE SEQUENCE [LARGE SCALE GENOMIC DNA]</scope>
    <source>
        <strain evidence="2 3">2789STDY5834939</strain>
    </source>
</reference>
<dbReference type="SUPFAM" id="SSF69255">
    <property type="entry name" value="gp5 N-terminal domain-like"/>
    <property type="match status" value="1"/>
</dbReference>
<proteinExistence type="predicted"/>
<gene>
    <name evidence="2" type="ORF">ERS852551_00093</name>
</gene>
<name>A0A174LDR4_9FIRM</name>